<keyword evidence="6" id="KW-0677">Repeat</keyword>
<comment type="similarity">
    <text evidence="2 9">Belongs to the SWEET sugar transporter family.</text>
</comment>
<evidence type="ECO:0000313" key="11">
    <source>
        <dbReference type="EMBL" id="CAK9870951.1"/>
    </source>
</evidence>
<feature type="chain" id="PRO_5045278560" description="Bidirectional sugar transporter SWEET" evidence="10">
    <location>
        <begin position="23"/>
        <end position="255"/>
    </location>
</feature>
<gene>
    <name evidence="11" type="ORF">CSSPJE1EN2_LOCUS13619</name>
</gene>
<comment type="subcellular location">
    <subcellularLocation>
        <location evidence="9">Cell membrane</location>
        <topology evidence="9">Multi-pass membrane protein</topology>
    </subcellularLocation>
    <subcellularLocation>
        <location evidence="1">Endomembrane system</location>
        <topology evidence="1">Multi-pass membrane protein</topology>
    </subcellularLocation>
</comment>
<feature type="transmembrane region" description="Helical" evidence="9">
    <location>
        <begin position="111"/>
        <end position="131"/>
    </location>
</feature>
<dbReference type="InterPro" id="IPR047664">
    <property type="entry name" value="SWEET"/>
</dbReference>
<dbReference type="PANTHER" id="PTHR10791:SF240">
    <property type="entry name" value="BIDIRECTIONAL SUGAR TRANSPORTER SWEET"/>
    <property type="match status" value="1"/>
</dbReference>
<keyword evidence="10" id="KW-0732">Signal</keyword>
<feature type="transmembrane region" description="Helical" evidence="9">
    <location>
        <begin position="51"/>
        <end position="70"/>
    </location>
</feature>
<proteinExistence type="inferred from homology"/>
<reference evidence="11 12" key="1">
    <citation type="submission" date="2024-03" db="EMBL/GenBank/DDBJ databases">
        <authorList>
            <consortium name="ELIXIR-Norway"/>
            <consortium name="Elixir Norway"/>
        </authorList>
    </citation>
    <scope>NUCLEOTIDE SEQUENCE [LARGE SCALE GENOMIC DNA]</scope>
</reference>
<keyword evidence="4 9" id="KW-0762">Sugar transport</keyword>
<dbReference type="EMBL" id="OZ023703">
    <property type="protein sequence ID" value="CAK9870951.1"/>
    <property type="molecule type" value="Genomic_DNA"/>
</dbReference>
<keyword evidence="5 9" id="KW-0812">Transmembrane</keyword>
<feature type="transmembrane region" description="Helical" evidence="9">
    <location>
        <begin position="76"/>
        <end position="99"/>
    </location>
</feature>
<feature type="transmembrane region" description="Helical" evidence="9">
    <location>
        <begin position="170"/>
        <end position="191"/>
    </location>
</feature>
<keyword evidence="8 9" id="KW-0472">Membrane</keyword>
<name>A0ABP1B6Z5_9BRYO</name>
<evidence type="ECO:0000256" key="3">
    <source>
        <dbReference type="ARBA" id="ARBA00022448"/>
    </source>
</evidence>
<keyword evidence="12" id="KW-1185">Reference proteome</keyword>
<evidence type="ECO:0000256" key="9">
    <source>
        <dbReference type="RuleBase" id="RU910715"/>
    </source>
</evidence>
<dbReference type="PANTHER" id="PTHR10791">
    <property type="entry name" value="RAG1-ACTIVATING PROTEIN 1"/>
    <property type="match status" value="1"/>
</dbReference>
<evidence type="ECO:0000256" key="8">
    <source>
        <dbReference type="ARBA" id="ARBA00023136"/>
    </source>
</evidence>
<comment type="function">
    <text evidence="9">Mediates both low-affinity uptake and efflux of sugar across the membrane.</text>
</comment>
<evidence type="ECO:0000256" key="10">
    <source>
        <dbReference type="SAM" id="SignalP"/>
    </source>
</evidence>
<dbReference type="InterPro" id="IPR004316">
    <property type="entry name" value="SWEET_rpt"/>
</dbReference>
<accession>A0ABP1B6Z5</accession>
<evidence type="ECO:0000313" key="12">
    <source>
        <dbReference type="Proteomes" id="UP001497522"/>
    </source>
</evidence>
<feature type="transmembrane region" description="Helical" evidence="9">
    <location>
        <begin position="197"/>
        <end position="220"/>
    </location>
</feature>
<feature type="transmembrane region" description="Helical" evidence="9">
    <location>
        <begin position="6"/>
        <end position="30"/>
    </location>
</feature>
<evidence type="ECO:0000256" key="5">
    <source>
        <dbReference type="ARBA" id="ARBA00022692"/>
    </source>
</evidence>
<keyword evidence="3 9" id="KW-0813">Transport</keyword>
<protein>
    <recommendedName>
        <fullName evidence="9">Bidirectional sugar transporter SWEET</fullName>
    </recommendedName>
</protein>
<evidence type="ECO:0000256" key="7">
    <source>
        <dbReference type="ARBA" id="ARBA00022989"/>
    </source>
</evidence>
<dbReference type="Gene3D" id="1.20.1280.290">
    <property type="match status" value="2"/>
</dbReference>
<evidence type="ECO:0000256" key="4">
    <source>
        <dbReference type="ARBA" id="ARBA00022597"/>
    </source>
</evidence>
<evidence type="ECO:0000256" key="1">
    <source>
        <dbReference type="ARBA" id="ARBA00004127"/>
    </source>
</evidence>
<organism evidence="11 12">
    <name type="scientific">Sphagnum jensenii</name>
    <dbReference type="NCBI Taxonomy" id="128206"/>
    <lineage>
        <taxon>Eukaryota</taxon>
        <taxon>Viridiplantae</taxon>
        <taxon>Streptophyta</taxon>
        <taxon>Embryophyta</taxon>
        <taxon>Bryophyta</taxon>
        <taxon>Sphagnophytina</taxon>
        <taxon>Sphagnopsida</taxon>
        <taxon>Sphagnales</taxon>
        <taxon>Sphagnaceae</taxon>
        <taxon>Sphagnum</taxon>
    </lineage>
</organism>
<evidence type="ECO:0000256" key="2">
    <source>
        <dbReference type="ARBA" id="ARBA00007809"/>
    </source>
</evidence>
<dbReference type="Proteomes" id="UP001497522">
    <property type="component" value="Chromosome 2"/>
</dbReference>
<dbReference type="Pfam" id="PF03083">
    <property type="entry name" value="MtN3_slv"/>
    <property type="match status" value="2"/>
</dbReference>
<evidence type="ECO:0000256" key="6">
    <source>
        <dbReference type="ARBA" id="ARBA00022737"/>
    </source>
</evidence>
<sequence>MGSKAIFLIVGMFRCCCHVCLGNIISMCLFASPMPTFWDIIQKKDVQKYSAIPYVCTLLNCMLWVVYGLPDVSLQILVVTINLSGCLIELIYISIYLVYAPKKTQTKALKLLGAMMVSFILVVVIVLEVVHDKHRRKLIIGVFCAVFSVGMYASPLTVMGMVIRTHSVEFMPFLLSLFNFMNGLVWFGYAFVGHIDIFIMIPNGLGALSGIAQLLLFFIYRNAPPVVAQQLELNETGTPTETQPPSIHIISTDCD</sequence>
<feature type="transmembrane region" description="Helical" evidence="9">
    <location>
        <begin position="137"/>
        <end position="158"/>
    </location>
</feature>
<keyword evidence="7 9" id="KW-1133">Transmembrane helix</keyword>
<feature type="signal peptide" evidence="10">
    <location>
        <begin position="1"/>
        <end position="22"/>
    </location>
</feature>